<accession>A0ABN2E224</accession>
<dbReference type="Proteomes" id="UP001500393">
    <property type="component" value="Unassembled WGS sequence"/>
</dbReference>
<protein>
    <recommendedName>
        <fullName evidence="7">Regulator of septum formation</fullName>
    </recommendedName>
</protein>
<dbReference type="SUPFAM" id="SSF81995">
    <property type="entry name" value="beta-sandwich domain of Sec23/24"/>
    <property type="match status" value="1"/>
</dbReference>
<evidence type="ECO:0000256" key="2">
    <source>
        <dbReference type="SAM" id="Phobius"/>
    </source>
</evidence>
<dbReference type="EMBL" id="BAAAOS010000037">
    <property type="protein sequence ID" value="GAA1591602.1"/>
    <property type="molecule type" value="Genomic_DNA"/>
</dbReference>
<evidence type="ECO:0000313" key="6">
    <source>
        <dbReference type="Proteomes" id="UP001500393"/>
    </source>
</evidence>
<evidence type="ECO:0000259" key="3">
    <source>
        <dbReference type="Pfam" id="PF13828"/>
    </source>
</evidence>
<organism evidence="5 6">
    <name type="scientific">Kribbella sancticallisti</name>
    <dbReference type="NCBI Taxonomy" id="460087"/>
    <lineage>
        <taxon>Bacteria</taxon>
        <taxon>Bacillati</taxon>
        <taxon>Actinomycetota</taxon>
        <taxon>Actinomycetes</taxon>
        <taxon>Propionibacteriales</taxon>
        <taxon>Kribbellaceae</taxon>
        <taxon>Kribbella</taxon>
    </lineage>
</organism>
<proteinExistence type="predicted"/>
<evidence type="ECO:0000313" key="5">
    <source>
        <dbReference type="EMBL" id="GAA1591602.1"/>
    </source>
</evidence>
<dbReference type="InterPro" id="IPR026004">
    <property type="entry name" value="Septum_form"/>
</dbReference>
<feature type="compositionally biased region" description="Low complexity" evidence="1">
    <location>
        <begin position="38"/>
        <end position="63"/>
    </location>
</feature>
<reference evidence="5 6" key="1">
    <citation type="journal article" date="2019" name="Int. J. Syst. Evol. Microbiol.">
        <title>The Global Catalogue of Microorganisms (GCM) 10K type strain sequencing project: providing services to taxonomists for standard genome sequencing and annotation.</title>
        <authorList>
            <consortium name="The Broad Institute Genomics Platform"/>
            <consortium name="The Broad Institute Genome Sequencing Center for Infectious Disease"/>
            <person name="Wu L."/>
            <person name="Ma J."/>
        </authorList>
    </citation>
    <scope>NUCLEOTIDE SEQUENCE [LARGE SCALE GENOMIC DNA]</scope>
    <source>
        <strain evidence="5 6">JCM 14969</strain>
    </source>
</reference>
<evidence type="ECO:0000259" key="4">
    <source>
        <dbReference type="Pfam" id="PF13845"/>
    </source>
</evidence>
<feature type="transmembrane region" description="Helical" evidence="2">
    <location>
        <begin position="104"/>
        <end position="137"/>
    </location>
</feature>
<evidence type="ECO:0000256" key="1">
    <source>
        <dbReference type="SAM" id="MobiDB-lite"/>
    </source>
</evidence>
<keyword evidence="2" id="KW-0812">Transmembrane</keyword>
<name>A0ABN2E224_9ACTN</name>
<keyword evidence="2" id="KW-0472">Membrane</keyword>
<dbReference type="RefSeq" id="WP_344218297.1">
    <property type="nucleotide sequence ID" value="NZ_BAAAOS010000037.1"/>
</dbReference>
<feature type="domain" description="Septum formation-related" evidence="4">
    <location>
        <begin position="198"/>
        <end position="287"/>
    </location>
</feature>
<feature type="region of interest" description="Disordered" evidence="1">
    <location>
        <begin position="1"/>
        <end position="87"/>
    </location>
</feature>
<sequence>MSYPPLPPGADPNRPQDTPRAFPNYGRPEQPPPPYQQPPQQQNPYQQNPCSQQQAPYGQQQNPYQPPPQPQYQAPPQPPVYPPPQAQFGYGYGYPGDSYNKTNGLATAALVTGLAGILFAITAPVAVGLGIAALVQIKRRKEGGAGQAIAGLVVGGVVTLAWAGFIALGVIVGLNSDDYQSEPPPTYSNTTYVDELAVGECFDDAGEEDEVLRRPCSVPHDGELVSNVTLPSGPYPGDRKTEDTARARCDAEFGKYIGNTVGKSELRSSYWYPDEDYWSRGDRLVVCAAYGPRNEPLTGTVKDSKR</sequence>
<dbReference type="Pfam" id="PF13828">
    <property type="entry name" value="DUF4190"/>
    <property type="match status" value="1"/>
</dbReference>
<dbReference type="InterPro" id="IPR025241">
    <property type="entry name" value="DUF4190"/>
</dbReference>
<feature type="region of interest" description="Disordered" evidence="1">
    <location>
        <begin position="223"/>
        <end position="242"/>
    </location>
</feature>
<feature type="domain" description="DUF4190" evidence="3">
    <location>
        <begin position="105"/>
        <end position="163"/>
    </location>
</feature>
<keyword evidence="2" id="KW-1133">Transmembrane helix</keyword>
<keyword evidence="6" id="KW-1185">Reference proteome</keyword>
<gene>
    <name evidence="5" type="ORF">GCM10009789_52030</name>
</gene>
<comment type="caution">
    <text evidence="5">The sequence shown here is derived from an EMBL/GenBank/DDBJ whole genome shotgun (WGS) entry which is preliminary data.</text>
</comment>
<dbReference type="Pfam" id="PF13845">
    <property type="entry name" value="Septum_form"/>
    <property type="match status" value="1"/>
</dbReference>
<evidence type="ECO:0008006" key="7">
    <source>
        <dbReference type="Google" id="ProtNLM"/>
    </source>
</evidence>
<feature type="transmembrane region" description="Helical" evidence="2">
    <location>
        <begin position="149"/>
        <end position="174"/>
    </location>
</feature>
<feature type="compositionally biased region" description="Pro residues" evidence="1">
    <location>
        <begin position="1"/>
        <end position="10"/>
    </location>
</feature>
<feature type="compositionally biased region" description="Pro residues" evidence="1">
    <location>
        <begin position="64"/>
        <end position="85"/>
    </location>
</feature>